<keyword evidence="3" id="KW-1185">Reference proteome</keyword>
<dbReference type="PANTHER" id="PTHR37811:SF2">
    <property type="entry name" value="ABM DOMAIN-CONTAINING PROTEIN"/>
    <property type="match status" value="1"/>
</dbReference>
<reference evidence="2 3" key="1">
    <citation type="submission" date="2019-06" db="EMBL/GenBank/DDBJ databases">
        <title>Genomic Encyclopedia of Type Strains, Phase IV (KMG-V): Genome sequencing to study the core and pangenomes of soil and plant-associated prokaryotes.</title>
        <authorList>
            <person name="Whitman W."/>
        </authorList>
    </citation>
    <scope>NUCLEOTIDE SEQUENCE [LARGE SCALE GENOMIC DNA]</scope>
    <source>
        <strain evidence="2 3">BR 10355</strain>
    </source>
</reference>
<keyword evidence="2" id="KW-0560">Oxidoreductase</keyword>
<dbReference type="RefSeq" id="WP_050420445.1">
    <property type="nucleotide sequence ID" value="NZ_VITY01000003.1"/>
</dbReference>
<accession>A0A560MBL9</accession>
<dbReference type="EMBL" id="VITY01000003">
    <property type="protein sequence ID" value="TWC04996.1"/>
    <property type="molecule type" value="Genomic_DNA"/>
</dbReference>
<sequence>MIAVIFEVWPKPEHRNLYFDLAAELKPILQEIDGFISVERFESLTEKGKFVSLSFFRDEAAVEAWRNTIEHRRTQAKGRARIFDNYRLRVASVMRDYGLNEREQAPKDSRAVHEQH</sequence>
<dbReference type="SUPFAM" id="SSF54909">
    <property type="entry name" value="Dimeric alpha+beta barrel"/>
    <property type="match status" value="1"/>
</dbReference>
<dbReference type="STRING" id="1755647.AS156_27580"/>
<dbReference type="OrthoDB" id="9797060at2"/>
<dbReference type="PANTHER" id="PTHR37811">
    <property type="entry name" value="BLL5343 PROTEIN"/>
    <property type="match status" value="1"/>
</dbReference>
<dbReference type="AlphaFoldDB" id="A0A560MBL9"/>
<evidence type="ECO:0000313" key="2">
    <source>
        <dbReference type="EMBL" id="TWC04996.1"/>
    </source>
</evidence>
<protein>
    <submittedName>
        <fullName evidence="2">Heme-degrading monooxygenase HmoA</fullName>
    </submittedName>
</protein>
<gene>
    <name evidence="2" type="ORF">FBZ93_1035</name>
</gene>
<dbReference type="GO" id="GO:0004497">
    <property type="term" value="F:monooxygenase activity"/>
    <property type="evidence" value="ECO:0007669"/>
    <property type="project" value="UniProtKB-KW"/>
</dbReference>
<evidence type="ECO:0000313" key="3">
    <source>
        <dbReference type="Proteomes" id="UP000321304"/>
    </source>
</evidence>
<dbReference type="InterPro" id="IPR011008">
    <property type="entry name" value="Dimeric_a/b-barrel"/>
</dbReference>
<dbReference type="Pfam" id="PF03992">
    <property type="entry name" value="ABM"/>
    <property type="match status" value="1"/>
</dbReference>
<keyword evidence="2" id="KW-0503">Monooxygenase</keyword>
<dbReference type="Gene3D" id="3.30.70.100">
    <property type="match status" value="1"/>
</dbReference>
<organism evidence="2 3">
    <name type="scientific">Bradyrhizobium macuxiense</name>
    <dbReference type="NCBI Taxonomy" id="1755647"/>
    <lineage>
        <taxon>Bacteria</taxon>
        <taxon>Pseudomonadati</taxon>
        <taxon>Pseudomonadota</taxon>
        <taxon>Alphaproteobacteria</taxon>
        <taxon>Hyphomicrobiales</taxon>
        <taxon>Nitrobacteraceae</taxon>
        <taxon>Bradyrhizobium</taxon>
    </lineage>
</organism>
<dbReference type="Proteomes" id="UP000321304">
    <property type="component" value="Unassembled WGS sequence"/>
</dbReference>
<dbReference type="PROSITE" id="PS51725">
    <property type="entry name" value="ABM"/>
    <property type="match status" value="1"/>
</dbReference>
<dbReference type="InterPro" id="IPR007138">
    <property type="entry name" value="ABM_dom"/>
</dbReference>
<evidence type="ECO:0000259" key="1">
    <source>
        <dbReference type="PROSITE" id="PS51725"/>
    </source>
</evidence>
<dbReference type="InterPro" id="IPR052936">
    <property type="entry name" value="Jasmonate_Hydroxylase-like"/>
</dbReference>
<name>A0A560MBL9_9BRAD</name>
<proteinExistence type="predicted"/>
<feature type="domain" description="ABM" evidence="1">
    <location>
        <begin position="2"/>
        <end position="94"/>
    </location>
</feature>
<comment type="caution">
    <text evidence="2">The sequence shown here is derived from an EMBL/GenBank/DDBJ whole genome shotgun (WGS) entry which is preliminary data.</text>
</comment>